<sequence length="127" mass="13303">MTPHNAPPIARFLPDPSPSPASNGQDNGGVMTTIHAEMTIMPSPTPINNHAGGNSGTIMDDSNFTSSSIGGIQQAVHLNGDASPLAESDAFKEVLYTTVISAINTVPIITNVIKIDGGRMNDHHPNY</sequence>
<proteinExistence type="predicted"/>
<accession>A0A5C3MCF8</accession>
<evidence type="ECO:0000313" key="3">
    <source>
        <dbReference type="Proteomes" id="UP000308652"/>
    </source>
</evidence>
<feature type="region of interest" description="Disordered" evidence="1">
    <location>
        <begin position="1"/>
        <end position="30"/>
    </location>
</feature>
<protein>
    <submittedName>
        <fullName evidence="2">Uncharacterized protein</fullName>
    </submittedName>
</protein>
<dbReference type="Proteomes" id="UP000308652">
    <property type="component" value="Unassembled WGS sequence"/>
</dbReference>
<dbReference type="AlphaFoldDB" id="A0A5C3MCF8"/>
<reference evidence="2 3" key="1">
    <citation type="journal article" date="2019" name="Nat. Ecol. Evol.">
        <title>Megaphylogeny resolves global patterns of mushroom evolution.</title>
        <authorList>
            <person name="Varga T."/>
            <person name="Krizsan K."/>
            <person name="Foldi C."/>
            <person name="Dima B."/>
            <person name="Sanchez-Garcia M."/>
            <person name="Sanchez-Ramirez S."/>
            <person name="Szollosi G.J."/>
            <person name="Szarkandi J.G."/>
            <person name="Papp V."/>
            <person name="Albert L."/>
            <person name="Andreopoulos W."/>
            <person name="Angelini C."/>
            <person name="Antonin V."/>
            <person name="Barry K.W."/>
            <person name="Bougher N.L."/>
            <person name="Buchanan P."/>
            <person name="Buyck B."/>
            <person name="Bense V."/>
            <person name="Catcheside P."/>
            <person name="Chovatia M."/>
            <person name="Cooper J."/>
            <person name="Damon W."/>
            <person name="Desjardin D."/>
            <person name="Finy P."/>
            <person name="Geml J."/>
            <person name="Haridas S."/>
            <person name="Hughes K."/>
            <person name="Justo A."/>
            <person name="Karasinski D."/>
            <person name="Kautmanova I."/>
            <person name="Kiss B."/>
            <person name="Kocsube S."/>
            <person name="Kotiranta H."/>
            <person name="LaButti K.M."/>
            <person name="Lechner B.E."/>
            <person name="Liimatainen K."/>
            <person name="Lipzen A."/>
            <person name="Lukacs Z."/>
            <person name="Mihaltcheva S."/>
            <person name="Morgado L.N."/>
            <person name="Niskanen T."/>
            <person name="Noordeloos M.E."/>
            <person name="Ohm R.A."/>
            <person name="Ortiz-Santana B."/>
            <person name="Ovrebo C."/>
            <person name="Racz N."/>
            <person name="Riley R."/>
            <person name="Savchenko A."/>
            <person name="Shiryaev A."/>
            <person name="Soop K."/>
            <person name="Spirin V."/>
            <person name="Szebenyi C."/>
            <person name="Tomsovsky M."/>
            <person name="Tulloss R.E."/>
            <person name="Uehling J."/>
            <person name="Grigoriev I.V."/>
            <person name="Vagvolgyi C."/>
            <person name="Papp T."/>
            <person name="Martin F.M."/>
            <person name="Miettinen O."/>
            <person name="Hibbett D.S."/>
            <person name="Nagy L.G."/>
        </authorList>
    </citation>
    <scope>NUCLEOTIDE SEQUENCE [LARGE SCALE GENOMIC DNA]</scope>
    <source>
        <strain evidence="2 3">CBS 166.37</strain>
    </source>
</reference>
<dbReference type="EMBL" id="ML213593">
    <property type="protein sequence ID" value="TFK42106.1"/>
    <property type="molecule type" value="Genomic_DNA"/>
</dbReference>
<feature type="compositionally biased region" description="Polar residues" evidence="1">
    <location>
        <begin position="46"/>
        <end position="62"/>
    </location>
</feature>
<organism evidence="2 3">
    <name type="scientific">Crucibulum laeve</name>
    <dbReference type="NCBI Taxonomy" id="68775"/>
    <lineage>
        <taxon>Eukaryota</taxon>
        <taxon>Fungi</taxon>
        <taxon>Dikarya</taxon>
        <taxon>Basidiomycota</taxon>
        <taxon>Agaricomycotina</taxon>
        <taxon>Agaricomycetes</taxon>
        <taxon>Agaricomycetidae</taxon>
        <taxon>Agaricales</taxon>
        <taxon>Agaricineae</taxon>
        <taxon>Nidulariaceae</taxon>
        <taxon>Crucibulum</taxon>
    </lineage>
</organism>
<evidence type="ECO:0000313" key="2">
    <source>
        <dbReference type="EMBL" id="TFK42106.1"/>
    </source>
</evidence>
<name>A0A5C3MCF8_9AGAR</name>
<evidence type="ECO:0000256" key="1">
    <source>
        <dbReference type="SAM" id="MobiDB-lite"/>
    </source>
</evidence>
<feature type="region of interest" description="Disordered" evidence="1">
    <location>
        <begin position="42"/>
        <end position="62"/>
    </location>
</feature>
<gene>
    <name evidence="2" type="ORF">BDQ12DRAFT_353487</name>
</gene>
<keyword evidence="3" id="KW-1185">Reference proteome</keyword>